<sequence>MFRHNRQRLTGGGRGTKQGRCGRRVQLHVHVRVKATSDAARTLTVVPTRLAVNLDDGLVPVEQLEPELLLGKRLLKAVGRGVRSGRWNRCRTDSEGERRRWR</sequence>
<protein>
    <submittedName>
        <fullName evidence="2">(northern house mosquito) hypothetical protein</fullName>
    </submittedName>
</protein>
<accession>A0A8D8AZ70</accession>
<proteinExistence type="predicted"/>
<dbReference type="AlphaFoldDB" id="A0A8D8AZ70"/>
<reference evidence="2" key="1">
    <citation type="submission" date="2021-05" db="EMBL/GenBank/DDBJ databases">
        <authorList>
            <person name="Alioto T."/>
            <person name="Alioto T."/>
            <person name="Gomez Garrido J."/>
        </authorList>
    </citation>
    <scope>NUCLEOTIDE SEQUENCE</scope>
</reference>
<evidence type="ECO:0000256" key="1">
    <source>
        <dbReference type="SAM" id="MobiDB-lite"/>
    </source>
</evidence>
<name>A0A8D8AZ70_CULPI</name>
<dbReference type="EMBL" id="HBUE01054919">
    <property type="protein sequence ID" value="CAG6466103.1"/>
    <property type="molecule type" value="Transcribed_RNA"/>
</dbReference>
<evidence type="ECO:0000313" key="2">
    <source>
        <dbReference type="EMBL" id="CAG6466103.1"/>
    </source>
</evidence>
<organism evidence="2">
    <name type="scientific">Culex pipiens</name>
    <name type="common">House mosquito</name>
    <dbReference type="NCBI Taxonomy" id="7175"/>
    <lineage>
        <taxon>Eukaryota</taxon>
        <taxon>Metazoa</taxon>
        <taxon>Ecdysozoa</taxon>
        <taxon>Arthropoda</taxon>
        <taxon>Hexapoda</taxon>
        <taxon>Insecta</taxon>
        <taxon>Pterygota</taxon>
        <taxon>Neoptera</taxon>
        <taxon>Endopterygota</taxon>
        <taxon>Diptera</taxon>
        <taxon>Nematocera</taxon>
        <taxon>Culicoidea</taxon>
        <taxon>Culicidae</taxon>
        <taxon>Culicinae</taxon>
        <taxon>Culicini</taxon>
        <taxon>Culex</taxon>
        <taxon>Culex</taxon>
    </lineage>
</organism>
<feature type="region of interest" description="Disordered" evidence="1">
    <location>
        <begin position="1"/>
        <end position="22"/>
    </location>
</feature>